<dbReference type="AlphaFoldDB" id="A0A0D0J1B6"/>
<evidence type="ECO:0000256" key="1">
    <source>
        <dbReference type="ARBA" id="ARBA00004196"/>
    </source>
</evidence>
<dbReference type="EMBL" id="JXQK01000043">
    <property type="protein sequence ID" value="KIP63422.1"/>
    <property type="molecule type" value="Genomic_DNA"/>
</dbReference>
<keyword evidence="3" id="KW-1015">Disulfide bond</keyword>
<evidence type="ECO:0000259" key="6">
    <source>
        <dbReference type="PROSITE" id="PS51352"/>
    </source>
</evidence>
<dbReference type="SUPFAM" id="SSF52833">
    <property type="entry name" value="Thioredoxin-like"/>
    <property type="match status" value="1"/>
</dbReference>
<dbReference type="GO" id="GO:0017004">
    <property type="term" value="P:cytochrome complex assembly"/>
    <property type="evidence" value="ECO:0007669"/>
    <property type="project" value="UniProtKB-KW"/>
</dbReference>
<dbReference type="InterPro" id="IPR013766">
    <property type="entry name" value="Thioredoxin_domain"/>
</dbReference>
<feature type="signal peptide" evidence="5">
    <location>
        <begin position="1"/>
        <end position="24"/>
    </location>
</feature>
<evidence type="ECO:0000313" key="8">
    <source>
        <dbReference type="Proteomes" id="UP000032046"/>
    </source>
</evidence>
<dbReference type="PANTHER" id="PTHR42852:SF6">
    <property type="entry name" value="THIOL:DISULFIDE INTERCHANGE PROTEIN DSBE"/>
    <property type="match status" value="1"/>
</dbReference>
<evidence type="ECO:0000256" key="4">
    <source>
        <dbReference type="ARBA" id="ARBA00023284"/>
    </source>
</evidence>
<dbReference type="GO" id="GO:0030313">
    <property type="term" value="C:cell envelope"/>
    <property type="evidence" value="ECO:0007669"/>
    <property type="project" value="UniProtKB-SubCell"/>
</dbReference>
<evidence type="ECO:0000256" key="2">
    <source>
        <dbReference type="ARBA" id="ARBA00022748"/>
    </source>
</evidence>
<dbReference type="Gene3D" id="3.40.30.10">
    <property type="entry name" value="Glutaredoxin"/>
    <property type="match status" value="1"/>
</dbReference>
<sequence length="179" mass="20347">MKIKKLFIFVAIFLAAVVSSQAQNAPDQTKDLDSLYAQKLLKPGTVAPDFILPMMNNYKVQLSEFKGKYVLLDFWATWCPDCRKDVPAVKELYDKYGSKVEFIGVSFDVDHNRWTKYVVDNGMKWRQVSELKKMRDAEISKAYGVEWIPSMTLIGPDGKVVLSTVVLERMAKALADIAK</sequence>
<keyword evidence="5" id="KW-0732">Signal</keyword>
<evidence type="ECO:0000256" key="5">
    <source>
        <dbReference type="SAM" id="SignalP"/>
    </source>
</evidence>
<dbReference type="Proteomes" id="UP000032046">
    <property type="component" value="Unassembled WGS sequence"/>
</dbReference>
<feature type="domain" description="Thioredoxin" evidence="6">
    <location>
        <begin position="41"/>
        <end position="179"/>
    </location>
</feature>
<keyword evidence="8" id="KW-1185">Reference proteome</keyword>
<feature type="chain" id="PRO_5002230254" evidence="5">
    <location>
        <begin position="25"/>
        <end position="179"/>
    </location>
</feature>
<dbReference type="PROSITE" id="PS51352">
    <property type="entry name" value="THIOREDOXIN_2"/>
    <property type="match status" value="1"/>
</dbReference>
<keyword evidence="2" id="KW-0201">Cytochrome c-type biogenesis</keyword>
<proteinExistence type="predicted"/>
<comment type="subcellular location">
    <subcellularLocation>
        <location evidence="1">Cell envelope</location>
    </subcellularLocation>
</comment>
<dbReference type="InterPro" id="IPR050553">
    <property type="entry name" value="Thioredoxin_ResA/DsbE_sf"/>
</dbReference>
<name>A0A0D0J1B6_9BACT</name>
<dbReference type="Pfam" id="PF08534">
    <property type="entry name" value="Redoxin"/>
    <property type="match status" value="1"/>
</dbReference>
<organism evidence="7 8">
    <name type="scientific">Prevotella pectinovora</name>
    <dbReference type="NCBI Taxonomy" id="1602169"/>
    <lineage>
        <taxon>Bacteria</taxon>
        <taxon>Pseudomonadati</taxon>
        <taxon>Bacteroidota</taxon>
        <taxon>Bacteroidia</taxon>
        <taxon>Bacteroidales</taxon>
        <taxon>Prevotellaceae</taxon>
        <taxon>Prevotella</taxon>
    </lineage>
</organism>
<evidence type="ECO:0000313" key="7">
    <source>
        <dbReference type="EMBL" id="KIP63422.1"/>
    </source>
</evidence>
<dbReference type="PANTHER" id="PTHR42852">
    <property type="entry name" value="THIOL:DISULFIDE INTERCHANGE PROTEIN DSBE"/>
    <property type="match status" value="1"/>
</dbReference>
<accession>A0A0D0J1B6</accession>
<keyword evidence="4" id="KW-0676">Redox-active center</keyword>
<reference evidence="7 8" key="1">
    <citation type="submission" date="2015-01" db="EMBL/GenBank/DDBJ databases">
        <title>Comparative genomics of non-oral Prevotella species.</title>
        <authorList>
            <person name="Accetto T."/>
            <person name="Nograsek B."/>
            <person name="Avgustin G."/>
        </authorList>
    </citation>
    <scope>NUCLEOTIDE SEQUENCE [LARGE SCALE GENOMIC DNA]</scope>
    <source>
        <strain evidence="7 8">P5-119</strain>
    </source>
</reference>
<dbReference type="OrthoDB" id="9794348at2"/>
<dbReference type="CDD" id="cd02966">
    <property type="entry name" value="TlpA_like_family"/>
    <property type="match status" value="1"/>
</dbReference>
<dbReference type="InterPro" id="IPR036249">
    <property type="entry name" value="Thioredoxin-like_sf"/>
</dbReference>
<dbReference type="GO" id="GO:0016491">
    <property type="term" value="F:oxidoreductase activity"/>
    <property type="evidence" value="ECO:0007669"/>
    <property type="project" value="InterPro"/>
</dbReference>
<gene>
    <name evidence="7" type="ORF">ST44_03790</name>
</gene>
<protein>
    <submittedName>
        <fullName evidence="7">Thiol-disulfide oxidoreductase</fullName>
    </submittedName>
</protein>
<dbReference type="RefSeq" id="WP_042518269.1">
    <property type="nucleotide sequence ID" value="NZ_DBEXRU010000114.1"/>
</dbReference>
<dbReference type="InterPro" id="IPR013740">
    <property type="entry name" value="Redoxin"/>
</dbReference>
<evidence type="ECO:0000256" key="3">
    <source>
        <dbReference type="ARBA" id="ARBA00023157"/>
    </source>
</evidence>
<comment type="caution">
    <text evidence="7">The sequence shown here is derived from an EMBL/GenBank/DDBJ whole genome shotgun (WGS) entry which is preliminary data.</text>
</comment>
<dbReference type="STRING" id="1602171.ST44_03790"/>
<dbReference type="GeneID" id="93485057"/>